<dbReference type="SUPFAM" id="SSF52777">
    <property type="entry name" value="CoA-dependent acyltransferases"/>
    <property type="match status" value="2"/>
</dbReference>
<dbReference type="Pfam" id="PF00755">
    <property type="entry name" value="Carn_acyltransf"/>
    <property type="match status" value="1"/>
</dbReference>
<dbReference type="InterPro" id="IPR000542">
    <property type="entry name" value="Carn_acyl_trans"/>
</dbReference>
<dbReference type="InterPro" id="IPR039551">
    <property type="entry name" value="Cho/carn_acyl_trans"/>
</dbReference>
<dbReference type="GO" id="GO:0045202">
    <property type="term" value="C:synapse"/>
    <property type="evidence" value="ECO:0007669"/>
    <property type="project" value="GOC"/>
</dbReference>
<reference evidence="12" key="1">
    <citation type="submission" date="2016-06" db="UniProtKB">
        <authorList>
            <consortium name="WormBaseParasite"/>
        </authorList>
    </citation>
    <scope>IDENTIFICATION</scope>
</reference>
<evidence type="ECO:0000256" key="1">
    <source>
        <dbReference type="ARBA" id="ARBA00005232"/>
    </source>
</evidence>
<evidence type="ECO:0000256" key="3">
    <source>
        <dbReference type="ARBA" id="ARBA00022979"/>
    </source>
</evidence>
<name>A0A183ITW1_9BILA</name>
<evidence type="ECO:0000256" key="4">
    <source>
        <dbReference type="ARBA" id="ARBA00023315"/>
    </source>
</evidence>
<dbReference type="GO" id="GO:0005737">
    <property type="term" value="C:cytoplasm"/>
    <property type="evidence" value="ECO:0007669"/>
    <property type="project" value="TreeGrafter"/>
</dbReference>
<dbReference type="PANTHER" id="PTHR22589">
    <property type="entry name" value="CARNITINE O-ACYLTRANSFERASE"/>
    <property type="match status" value="1"/>
</dbReference>
<dbReference type="GO" id="GO:0004102">
    <property type="term" value="F:choline O-acetyltransferase activity"/>
    <property type="evidence" value="ECO:0007669"/>
    <property type="project" value="UniProtKB-EC"/>
</dbReference>
<feature type="active site" description="Proton acceptor" evidence="7">
    <location>
        <position position="362"/>
    </location>
</feature>
<evidence type="ECO:0000256" key="7">
    <source>
        <dbReference type="PIRSR" id="PIRSR600542-1"/>
    </source>
</evidence>
<evidence type="ECO:0000259" key="9">
    <source>
        <dbReference type="Pfam" id="PF00755"/>
    </source>
</evidence>
<comment type="similarity">
    <text evidence="1 8">Belongs to the carnitine/choline acetyltransferase family.</text>
</comment>
<dbReference type="EC" id="2.3.1.6" evidence="5"/>
<dbReference type="GO" id="GO:0008292">
    <property type="term" value="P:acetylcholine biosynthetic process"/>
    <property type="evidence" value="ECO:0007669"/>
    <property type="project" value="TreeGrafter"/>
</dbReference>
<dbReference type="InterPro" id="IPR023213">
    <property type="entry name" value="CAT-like_dom_sf"/>
</dbReference>
<reference evidence="10 11" key="2">
    <citation type="submission" date="2018-11" db="EMBL/GenBank/DDBJ databases">
        <authorList>
            <consortium name="Pathogen Informatics"/>
        </authorList>
    </citation>
    <scope>NUCLEOTIDE SEQUENCE [LARGE SCALE GENOMIC DNA]</scope>
</reference>
<keyword evidence="4 8" id="KW-0012">Acyltransferase</keyword>
<dbReference type="OrthoDB" id="240216at2759"/>
<keyword evidence="11" id="KW-1185">Reference proteome</keyword>
<dbReference type="AlphaFoldDB" id="A0A183ITW1"/>
<evidence type="ECO:0000256" key="8">
    <source>
        <dbReference type="RuleBase" id="RU003801"/>
    </source>
</evidence>
<dbReference type="GO" id="GO:0007274">
    <property type="term" value="P:neuromuscular synaptic transmission"/>
    <property type="evidence" value="ECO:0007669"/>
    <property type="project" value="TreeGrafter"/>
</dbReference>
<evidence type="ECO:0000256" key="5">
    <source>
        <dbReference type="ARBA" id="ARBA00039091"/>
    </source>
</evidence>
<dbReference type="GO" id="GO:0043005">
    <property type="term" value="C:neuron projection"/>
    <property type="evidence" value="ECO:0007669"/>
    <property type="project" value="TreeGrafter"/>
</dbReference>
<gene>
    <name evidence="10" type="ORF">SBAD_LOCUS7058</name>
</gene>
<dbReference type="Proteomes" id="UP000270296">
    <property type="component" value="Unassembled WGS sequence"/>
</dbReference>
<proteinExistence type="inferred from homology"/>
<evidence type="ECO:0000313" key="11">
    <source>
        <dbReference type="Proteomes" id="UP000270296"/>
    </source>
</evidence>
<evidence type="ECO:0000313" key="10">
    <source>
        <dbReference type="EMBL" id="VDP11709.1"/>
    </source>
</evidence>
<sequence>MSRFIVPRLLKCPPVIQLRKLLLGGCPHFHFSAKKCDIAAQQLPRVPVPGLRETLDKYLEYVSVISSEEDFVVTRRNVQEFAETEGPALDQQLRAIAANEENWVNQFWIKEMYLGNRLPLPIYSNPGFLLPQQSYASNEEMTRFVALFIHGIYDYKEKIDKRTVPIDLTTGLHKGQLMCMTQYWNLFKSYRKPGLSVDQLETDTNSDLNDNEHIIVMHDNQAYLVLTVVHGQLRSQTEISAELLQILATAKSPQKSGCRAPVGAYTSVDRNKAYRAYQMLLKCSRNRLSLDMIKSSSFVVCLDKATGYATSSERTPSATTSRNLSYMILGGGCDRSSCNRWYDKTLQFIFTRDGLCGINYEHTVAEGIPLIHLAEHVIHYIEKYKPVAGKQPPAVTSPQFLEWLINPELQHLLEECCKDIDKLANSLDVEVLCFRKYGKNFIKQMCISPDAFVQLALQLTYYRCYGRLTSTYESGTLRRFIKGRVENIRAATPEAFEWVKVMDSKDVSQDVKHKAFKNAVKKQTSVMEEATSGYGIDNYLVALRELASRNLIEQPKIFTDKNFDKSFRFPLSTSQVNTSIASVVVGYGPVVDDGYGCGYRMQPEEIFFVISSSRNCQLTSSLTFQKTLEKTLLDLRNFTRDMQ</sequence>
<organism evidence="12">
    <name type="scientific">Soboliphyme baturini</name>
    <dbReference type="NCBI Taxonomy" id="241478"/>
    <lineage>
        <taxon>Eukaryota</taxon>
        <taxon>Metazoa</taxon>
        <taxon>Ecdysozoa</taxon>
        <taxon>Nematoda</taxon>
        <taxon>Enoplea</taxon>
        <taxon>Dorylaimia</taxon>
        <taxon>Dioctophymatida</taxon>
        <taxon>Dioctophymatoidea</taxon>
        <taxon>Soboliphymatidae</taxon>
        <taxon>Soboliphyme</taxon>
    </lineage>
</organism>
<evidence type="ECO:0000256" key="6">
    <source>
        <dbReference type="ARBA" id="ARBA00040495"/>
    </source>
</evidence>
<keyword evidence="3" id="KW-0530">Neurotransmitter biosynthesis</keyword>
<dbReference type="PROSITE" id="PS00440">
    <property type="entry name" value="ACYLTRANSF_C_2"/>
    <property type="match status" value="1"/>
</dbReference>
<feature type="domain" description="Choline/carnitine acyltransferase" evidence="9">
    <location>
        <begin position="46"/>
        <end position="630"/>
    </location>
</feature>
<keyword evidence="2 8" id="KW-0808">Transferase</keyword>
<evidence type="ECO:0000256" key="2">
    <source>
        <dbReference type="ARBA" id="ARBA00022679"/>
    </source>
</evidence>
<dbReference type="Gene3D" id="3.30.559.10">
    <property type="entry name" value="Chloramphenicol acetyltransferase-like domain"/>
    <property type="match status" value="1"/>
</dbReference>
<evidence type="ECO:0000313" key="12">
    <source>
        <dbReference type="WBParaSite" id="SBAD_0000732401-mRNA-1"/>
    </source>
</evidence>
<protein>
    <recommendedName>
        <fullName evidence="6">Choline O-acetyltransferase</fullName>
        <ecNumber evidence="5">2.3.1.6</ecNumber>
    </recommendedName>
</protein>
<dbReference type="PANTHER" id="PTHR22589:SF14">
    <property type="entry name" value="CHOLINE O-ACETYLTRANSFERASE"/>
    <property type="match status" value="1"/>
</dbReference>
<dbReference type="WBParaSite" id="SBAD_0000732401-mRNA-1">
    <property type="protein sequence ID" value="SBAD_0000732401-mRNA-1"/>
    <property type="gene ID" value="SBAD_0000732401"/>
</dbReference>
<accession>A0A183ITW1</accession>
<dbReference type="PROSITE" id="PS00439">
    <property type="entry name" value="ACYLTRANSF_C_1"/>
    <property type="match status" value="1"/>
</dbReference>
<dbReference type="Gene3D" id="3.30.559.70">
    <property type="entry name" value="Choline/Carnitine o-acyltransferase, domain 2"/>
    <property type="match status" value="1"/>
</dbReference>
<dbReference type="InterPro" id="IPR042231">
    <property type="entry name" value="Cho/carn_acyl_trans_2"/>
</dbReference>
<dbReference type="EMBL" id="UZAM01010282">
    <property type="protein sequence ID" value="VDP11709.1"/>
    <property type="molecule type" value="Genomic_DNA"/>
</dbReference>